<reference evidence="2 3" key="1">
    <citation type="journal article" date="2007" name="PLoS Genet.">
        <title>Patterns and implications of gene gain and loss in the evolution of Prochlorococcus.</title>
        <authorList>
            <person name="Kettler G.C."/>
            <person name="Martiny A.C."/>
            <person name="Huang K."/>
            <person name="Zucker J."/>
            <person name="Coleman M.L."/>
            <person name="Rodrigue S."/>
            <person name="Chen F."/>
            <person name="Lapidus A."/>
            <person name="Ferriera S."/>
            <person name="Johnson J."/>
            <person name="Steglich C."/>
            <person name="Church G.M."/>
            <person name="Richardson P."/>
            <person name="Chisholm S.W."/>
        </authorList>
    </citation>
    <scope>NUCLEOTIDE SEQUENCE [LARGE SCALE GENOMIC DNA]</scope>
    <source>
        <strain evidence="3">MIT 9211</strain>
    </source>
</reference>
<dbReference type="Pfam" id="PF00805">
    <property type="entry name" value="Pentapeptide"/>
    <property type="match status" value="2"/>
</dbReference>
<dbReference type="Gene3D" id="2.160.20.80">
    <property type="entry name" value="E3 ubiquitin-protein ligase SopA"/>
    <property type="match status" value="1"/>
</dbReference>
<evidence type="ECO:0000313" key="3">
    <source>
        <dbReference type="Proteomes" id="UP000000788"/>
    </source>
</evidence>
<dbReference type="SUPFAM" id="SSF141571">
    <property type="entry name" value="Pentapeptide repeat-like"/>
    <property type="match status" value="1"/>
</dbReference>
<evidence type="ECO:0000313" key="2">
    <source>
        <dbReference type="EMBL" id="ABX09335.1"/>
    </source>
</evidence>
<dbReference type="HOGENOM" id="CLU_066336_3_0_3"/>
<evidence type="ECO:0000256" key="1">
    <source>
        <dbReference type="ARBA" id="ARBA00022737"/>
    </source>
</evidence>
<dbReference type="PANTHER" id="PTHR47485:SF1">
    <property type="entry name" value="THYLAKOID LUMENAL 17.4 KDA PROTEIN, CHLOROPLASTIC"/>
    <property type="match status" value="1"/>
</dbReference>
<keyword evidence="3" id="KW-1185">Reference proteome</keyword>
<keyword evidence="1" id="KW-0677">Repeat</keyword>
<accession>A9BBX3</accession>
<dbReference type="KEGG" id="pmj:P9211_14041"/>
<protein>
    <submittedName>
        <fullName evidence="2">Pentapeptide repeat-containing protein</fullName>
    </submittedName>
</protein>
<dbReference type="OrthoDB" id="7872756at2"/>
<dbReference type="InterPro" id="IPR001646">
    <property type="entry name" value="5peptide_repeat"/>
</dbReference>
<sequence length="184" mass="19574">MTSLFSFLKRSLSRLLVLIPVIFGLTISPISVGALYPSDPSSVDSLDTSLHGQNLQNTEYVKYDLSGRDLGDANLSGSYFSVSSLKNADLRGANLQNVIAYATRFDNADLSGANLSGAELLKSVFNGAVIEGTDFTNAVLDLPQVKSLCERATGKTAESLQCSQLNQSYVPASKGENKFNPGIG</sequence>
<organism evidence="2 3">
    <name type="scientific">Prochlorococcus marinus (strain MIT 9211)</name>
    <dbReference type="NCBI Taxonomy" id="93059"/>
    <lineage>
        <taxon>Bacteria</taxon>
        <taxon>Bacillati</taxon>
        <taxon>Cyanobacteriota</taxon>
        <taxon>Cyanophyceae</taxon>
        <taxon>Synechococcales</taxon>
        <taxon>Prochlorococcaceae</taxon>
        <taxon>Prochlorococcus</taxon>
    </lineage>
</organism>
<dbReference type="eggNOG" id="COG1357">
    <property type="taxonomic scope" value="Bacteria"/>
</dbReference>
<dbReference type="PANTHER" id="PTHR47485">
    <property type="entry name" value="THYLAKOID LUMENAL 17.4 KDA PROTEIN, CHLOROPLASTIC"/>
    <property type="match status" value="1"/>
</dbReference>
<proteinExistence type="predicted"/>
<dbReference type="Proteomes" id="UP000000788">
    <property type="component" value="Chromosome"/>
</dbReference>
<dbReference type="AlphaFoldDB" id="A9BBX3"/>
<dbReference type="EMBL" id="CP000878">
    <property type="protein sequence ID" value="ABX09335.1"/>
    <property type="molecule type" value="Genomic_DNA"/>
</dbReference>
<dbReference type="STRING" id="93059.P9211_14041"/>
<dbReference type="RefSeq" id="WP_012195956.1">
    <property type="nucleotide sequence ID" value="NC_009976.1"/>
</dbReference>
<gene>
    <name evidence="2" type="ordered locus">P9211_14041</name>
</gene>
<name>A9BBX3_PROM4</name>